<protein>
    <recommendedName>
        <fullName evidence="7">Prepilin-type N-terminal cleavage/methylation domain-containing protein</fullName>
    </recommendedName>
</protein>
<dbReference type="Pfam" id="PF07963">
    <property type="entry name" value="N_methyl"/>
    <property type="match status" value="1"/>
</dbReference>
<sequence length="151" mass="16230">MNTLQKGFTLLELMLVIAIISILAGFGVATYAEFVARSQVAEVSTLAENMKIQILDNLQSNSCVSANTLNSSADVQNGRYGVAIIGGAPVHNSGTSVYSETGCMITYQVNNTHVSPFIANTKIVLEVLKNGSLRKNPTSDIPDRYIPEAFM</sequence>
<dbReference type="Proteomes" id="UP000229434">
    <property type="component" value="Unassembled WGS sequence"/>
</dbReference>
<evidence type="ECO:0000256" key="4">
    <source>
        <dbReference type="SAM" id="Phobius"/>
    </source>
</evidence>
<dbReference type="GO" id="GO:0007155">
    <property type="term" value="P:cell adhesion"/>
    <property type="evidence" value="ECO:0007669"/>
    <property type="project" value="InterPro"/>
</dbReference>
<dbReference type="EMBL" id="MEIS01000113">
    <property type="protein sequence ID" value="PIT54562.1"/>
    <property type="molecule type" value="Genomic_DNA"/>
</dbReference>
<proteinExistence type="inferred from homology"/>
<dbReference type="GO" id="GO:0009289">
    <property type="term" value="C:pilus"/>
    <property type="evidence" value="ECO:0007669"/>
    <property type="project" value="InterPro"/>
</dbReference>
<evidence type="ECO:0000313" key="6">
    <source>
        <dbReference type="Proteomes" id="UP000229434"/>
    </source>
</evidence>
<evidence type="ECO:0000256" key="3">
    <source>
        <dbReference type="ARBA" id="ARBA00023157"/>
    </source>
</evidence>
<name>A0A2N9XXF5_9NEIS</name>
<keyword evidence="4" id="KW-0812">Transmembrane</keyword>
<dbReference type="InterPro" id="IPR045584">
    <property type="entry name" value="Pilin-like"/>
</dbReference>
<keyword evidence="2" id="KW-0488">Methylation</keyword>
<evidence type="ECO:0000256" key="2">
    <source>
        <dbReference type="ARBA" id="ARBA00022481"/>
    </source>
</evidence>
<dbReference type="AlphaFoldDB" id="A0A2N9XXF5"/>
<dbReference type="InterPro" id="IPR012902">
    <property type="entry name" value="N_methyl_site"/>
</dbReference>
<evidence type="ECO:0000256" key="1">
    <source>
        <dbReference type="ARBA" id="ARBA00005233"/>
    </source>
</evidence>
<dbReference type="NCBIfam" id="TIGR02532">
    <property type="entry name" value="IV_pilin_GFxxxE"/>
    <property type="match status" value="1"/>
</dbReference>
<comment type="similarity">
    <text evidence="1">Belongs to the N-Me-Phe pilin family.</text>
</comment>
<keyword evidence="4" id="KW-0472">Membrane</keyword>
<organism evidence="5 6">
    <name type="scientific">Snodgrassella alvi</name>
    <dbReference type="NCBI Taxonomy" id="1196083"/>
    <lineage>
        <taxon>Bacteria</taxon>
        <taxon>Pseudomonadati</taxon>
        <taxon>Pseudomonadota</taxon>
        <taxon>Betaproteobacteria</taxon>
        <taxon>Neisseriales</taxon>
        <taxon>Neisseriaceae</taxon>
        <taxon>Snodgrassella</taxon>
    </lineage>
</organism>
<gene>
    <name evidence="5" type="ORF">BHC49_08365</name>
</gene>
<feature type="transmembrane region" description="Helical" evidence="4">
    <location>
        <begin position="12"/>
        <end position="32"/>
    </location>
</feature>
<dbReference type="SUPFAM" id="SSF54523">
    <property type="entry name" value="Pili subunits"/>
    <property type="match status" value="1"/>
</dbReference>
<comment type="caution">
    <text evidence="5">The sequence shown here is derived from an EMBL/GenBank/DDBJ whole genome shotgun (WGS) entry which is preliminary data.</text>
</comment>
<evidence type="ECO:0008006" key="7">
    <source>
        <dbReference type="Google" id="ProtNLM"/>
    </source>
</evidence>
<accession>A0A2N9XXF5</accession>
<dbReference type="Pfam" id="PF00114">
    <property type="entry name" value="Pilin"/>
    <property type="match status" value="1"/>
</dbReference>
<keyword evidence="3" id="KW-1015">Disulfide bond</keyword>
<keyword evidence="4" id="KW-1133">Transmembrane helix</keyword>
<reference evidence="5" key="1">
    <citation type="journal article" date="2017" name="MBio">
        <title>Type VI secretion-mediated competition in the bee gut microbiome.</title>
        <authorList>
            <person name="Steele M.I."/>
            <person name="Kwong W.K."/>
            <person name="Powell J.E."/>
            <person name="Whiteley M."/>
            <person name="Moran N.A."/>
        </authorList>
    </citation>
    <scope>NUCLEOTIDE SEQUENCE [LARGE SCALE GENOMIC DNA]</scope>
    <source>
        <strain evidence="5">Nev3CBA3</strain>
    </source>
</reference>
<dbReference type="InterPro" id="IPR001082">
    <property type="entry name" value="Pilin"/>
</dbReference>
<evidence type="ECO:0000313" key="5">
    <source>
        <dbReference type="EMBL" id="PIT54562.1"/>
    </source>
</evidence>
<dbReference type="Gene3D" id="3.30.700.10">
    <property type="entry name" value="Glycoprotein, Type 4 Pilin"/>
    <property type="match status" value="1"/>
</dbReference>